<dbReference type="GO" id="GO:0000270">
    <property type="term" value="P:peptidoglycan metabolic process"/>
    <property type="evidence" value="ECO:0007669"/>
    <property type="project" value="TreeGrafter"/>
</dbReference>
<keyword evidence="3" id="KW-0732">Signal</keyword>
<comment type="caution">
    <text evidence="4">The sequence shown here is derived from an EMBL/GenBank/DDBJ whole genome shotgun (WGS) entry which is preliminary data.</text>
</comment>
<keyword evidence="5" id="KW-1185">Reference proteome</keyword>
<dbReference type="EMBL" id="MASJ01000003">
    <property type="protein sequence ID" value="OCS87390.1"/>
    <property type="molecule type" value="Genomic_DNA"/>
</dbReference>
<dbReference type="GO" id="GO:0006508">
    <property type="term" value="P:proteolysis"/>
    <property type="evidence" value="ECO:0007669"/>
    <property type="project" value="InterPro"/>
</dbReference>
<feature type="signal peptide" evidence="3">
    <location>
        <begin position="1"/>
        <end position="24"/>
    </location>
</feature>
<dbReference type="OrthoDB" id="9802627at2"/>
<evidence type="ECO:0000256" key="3">
    <source>
        <dbReference type="SAM" id="SignalP"/>
    </source>
</evidence>
<reference evidence="4 5" key="1">
    <citation type="submission" date="2016-07" db="EMBL/GenBank/DDBJ databases">
        <title>Caryophanon tenue genome sequencing.</title>
        <authorList>
            <person name="Verma A."/>
            <person name="Pal Y."/>
            <person name="Krishnamurthi S."/>
        </authorList>
    </citation>
    <scope>NUCLEOTIDE SEQUENCE [LARGE SCALE GENOMIC DNA]</scope>
    <source>
        <strain evidence="4 5">DSM 14152</strain>
    </source>
</reference>
<dbReference type="Gene3D" id="3.50.80.20">
    <property type="entry name" value="D-Ala-D-Ala carboxypeptidase C, peptidase S13"/>
    <property type="match status" value="1"/>
</dbReference>
<evidence type="ECO:0000256" key="1">
    <source>
        <dbReference type="ARBA" id="ARBA00006096"/>
    </source>
</evidence>
<dbReference type="GO" id="GO:0004185">
    <property type="term" value="F:serine-type carboxypeptidase activity"/>
    <property type="evidence" value="ECO:0007669"/>
    <property type="project" value="InterPro"/>
</dbReference>
<dbReference type="Proteomes" id="UP000093199">
    <property type="component" value="Unassembled WGS sequence"/>
</dbReference>
<dbReference type="SUPFAM" id="SSF56601">
    <property type="entry name" value="beta-lactamase/transpeptidase-like"/>
    <property type="match status" value="1"/>
</dbReference>
<organism evidence="4 5">
    <name type="scientific">Caryophanon tenue</name>
    <dbReference type="NCBI Taxonomy" id="33978"/>
    <lineage>
        <taxon>Bacteria</taxon>
        <taxon>Bacillati</taxon>
        <taxon>Bacillota</taxon>
        <taxon>Bacilli</taxon>
        <taxon>Bacillales</taxon>
        <taxon>Caryophanaceae</taxon>
        <taxon>Caryophanon</taxon>
    </lineage>
</organism>
<evidence type="ECO:0000256" key="2">
    <source>
        <dbReference type="ARBA" id="ARBA00022801"/>
    </source>
</evidence>
<keyword evidence="4" id="KW-0121">Carboxypeptidase</keyword>
<dbReference type="InterPro" id="IPR012338">
    <property type="entry name" value="Beta-lactam/transpept-like"/>
</dbReference>
<dbReference type="PANTHER" id="PTHR30023:SF0">
    <property type="entry name" value="PENICILLIN-SENSITIVE CARBOXYPEPTIDASE A"/>
    <property type="match status" value="1"/>
</dbReference>
<dbReference type="InterPro" id="IPR000667">
    <property type="entry name" value="Peptidase_S13"/>
</dbReference>
<dbReference type="PANTHER" id="PTHR30023">
    <property type="entry name" value="D-ALANYL-D-ALANINE CARBOXYPEPTIDASE"/>
    <property type="match status" value="1"/>
</dbReference>
<dbReference type="AlphaFoldDB" id="A0A1C0YJQ8"/>
<dbReference type="NCBIfam" id="TIGR00666">
    <property type="entry name" value="PBP4"/>
    <property type="match status" value="1"/>
</dbReference>
<comment type="similarity">
    <text evidence="1">Belongs to the peptidase S13 family.</text>
</comment>
<protein>
    <submittedName>
        <fullName evidence="4">D-alanyl-D-alanine carboxypeptidase/D-alanyl-D-alanine-endopeptidase</fullName>
    </submittedName>
</protein>
<name>A0A1C0YJQ8_9BACL</name>
<dbReference type="PRINTS" id="PR00922">
    <property type="entry name" value="DADACBPTASE3"/>
</dbReference>
<dbReference type="Gene3D" id="3.40.710.10">
    <property type="entry name" value="DD-peptidase/beta-lactamase superfamily"/>
    <property type="match status" value="2"/>
</dbReference>
<feature type="chain" id="PRO_5008649136" evidence="3">
    <location>
        <begin position="25"/>
        <end position="475"/>
    </location>
</feature>
<dbReference type="STRING" id="33978.A6M13_08710"/>
<accession>A0A1C0YJQ8</accession>
<proteinExistence type="inferred from homology"/>
<evidence type="ECO:0000313" key="4">
    <source>
        <dbReference type="EMBL" id="OCS87390.1"/>
    </source>
</evidence>
<gene>
    <name evidence="4" type="ORF">A6M13_08710</name>
</gene>
<keyword evidence="2" id="KW-0378">Hydrolase</keyword>
<sequence>MKKILIVWMSLLLVVTMLVPTASASTAQLSKVVQSQMKGIQATVAVRDLDTNTFVYGYYQNLSLAPASTIKLLTASAALAHLGEGYQLTTDLYIDGTINGNTLNGNVYVRGEGDPSFQANDFVAFANALKAKGITHINGHLYGDESWFSGPRLAPGINRNDELHYYGAQITALTMSPNNDYDASTMIVSAAGSRVGNKPTLTFAPNASGMNIVNQARTVARGKANTLSIRRVYNTNRVIVSGNIPVGSTRREWVTLYSPTLSTLVAMQQVWQEQGITFARGAQQTYAKVPKHAELISQTKSVPLDELIFMMNKLSNNSIADILVRTLGKVVKGEGSNTAGTQVLAEYAQSIGLDMSRIRILDGSGMSLNNRITSNEMAKLLVHANRSPWYKANFLPSLPKAGHNARLEGGTMRYRLTAIPNRVMAKTGTQTGVNALAGYVRGKSGKWYAYSIITKAGSSTVPRIDRVVREMYEQL</sequence>
<dbReference type="RefSeq" id="WP_066542849.1">
    <property type="nucleotide sequence ID" value="NZ_MASJ01000003.1"/>
</dbReference>
<evidence type="ECO:0000313" key="5">
    <source>
        <dbReference type="Proteomes" id="UP000093199"/>
    </source>
</evidence>
<keyword evidence="4" id="KW-0645">Protease</keyword>
<dbReference type="Pfam" id="PF02113">
    <property type="entry name" value="Peptidase_S13"/>
    <property type="match status" value="1"/>
</dbReference>